<evidence type="ECO:0000313" key="3">
    <source>
        <dbReference type="Proteomes" id="UP000612282"/>
    </source>
</evidence>
<organism evidence="2 3">
    <name type="scientific">Actinoplanes couchii</name>
    <dbReference type="NCBI Taxonomy" id="403638"/>
    <lineage>
        <taxon>Bacteria</taxon>
        <taxon>Bacillati</taxon>
        <taxon>Actinomycetota</taxon>
        <taxon>Actinomycetes</taxon>
        <taxon>Micromonosporales</taxon>
        <taxon>Micromonosporaceae</taxon>
        <taxon>Actinoplanes</taxon>
    </lineage>
</organism>
<dbReference type="RefSeq" id="WP_203801116.1">
    <property type="nucleotide sequence ID" value="NZ_BAAAQE010000099.1"/>
</dbReference>
<dbReference type="Proteomes" id="UP000612282">
    <property type="component" value="Unassembled WGS sequence"/>
</dbReference>
<dbReference type="InterPro" id="IPR043519">
    <property type="entry name" value="NT_sf"/>
</dbReference>
<accession>A0ABQ3XHC6</accession>
<evidence type="ECO:0000313" key="2">
    <source>
        <dbReference type="EMBL" id="GID57810.1"/>
    </source>
</evidence>
<comment type="caution">
    <text evidence="2">The sequence shown here is derived from an EMBL/GenBank/DDBJ whole genome shotgun (WGS) entry which is preliminary data.</text>
</comment>
<dbReference type="Pfam" id="PF21418">
    <property type="entry name" value="LinB-like_C"/>
    <property type="match status" value="1"/>
</dbReference>
<keyword evidence="3" id="KW-1185">Reference proteome</keyword>
<gene>
    <name evidence="2" type="ORF">Aco03nite_062140</name>
</gene>
<proteinExistence type="predicted"/>
<feature type="domain" description="Lincosamide nucleotidyltransferase-like C-terminal" evidence="1">
    <location>
        <begin position="141"/>
        <end position="231"/>
    </location>
</feature>
<dbReference type="InterPro" id="IPR048495">
    <property type="entry name" value="LinB-like_C"/>
</dbReference>
<evidence type="ECO:0000259" key="1">
    <source>
        <dbReference type="Pfam" id="PF21418"/>
    </source>
</evidence>
<protein>
    <recommendedName>
        <fullName evidence="1">Lincosamide nucleotidyltransferase-like C-terminal domain-containing protein</fullName>
    </recommendedName>
</protein>
<name>A0ABQ3XHC6_9ACTN</name>
<dbReference type="Gene3D" id="1.20.120.330">
    <property type="entry name" value="Nucleotidyltransferases domain 2"/>
    <property type="match status" value="1"/>
</dbReference>
<dbReference type="EMBL" id="BOMG01000077">
    <property type="protein sequence ID" value="GID57810.1"/>
    <property type="molecule type" value="Genomic_DNA"/>
</dbReference>
<dbReference type="Gene3D" id="3.30.460.10">
    <property type="entry name" value="Beta Polymerase, domain 2"/>
    <property type="match status" value="1"/>
</dbReference>
<reference evidence="2 3" key="1">
    <citation type="submission" date="2021-01" db="EMBL/GenBank/DDBJ databases">
        <title>Whole genome shotgun sequence of Actinoplanes couchii NBRC 106145.</title>
        <authorList>
            <person name="Komaki H."/>
            <person name="Tamura T."/>
        </authorList>
    </citation>
    <scope>NUCLEOTIDE SEQUENCE [LARGE SCALE GENOMIC DNA]</scope>
    <source>
        <strain evidence="2 3">NBRC 106145</strain>
    </source>
</reference>
<sequence>MRQHRLIADVERICRADGRLAAALTYGSFAAGQGDVHSDIEFWLFFESPPDPYEWIRGVGPSHYVVGNEFGAHVAFFPGLIRGEFHFATAADIPSVGSWPARGAPVDRMIVVDRSGALRKALDQLPDQPRLPGTPDERAELCGRFANWLILAHHVTRRGEWLRAVDALTHVQRHLLWMARLAENRTQHWLTPSRAAETDLPPAVLHDLHLATATADPDSLRAALSAAWSTGRRYWPELAPVPTGLFAELDAAM</sequence>